<name>A0A328P0H1_9GAMM</name>
<proteinExistence type="predicted"/>
<dbReference type="Proteomes" id="UP000248926">
    <property type="component" value="Unassembled WGS sequence"/>
</dbReference>
<dbReference type="OrthoDB" id="1349101at2"/>
<sequence>MTSVSPEAVDVRLTQLERSLRRARWGMVGLLLLMVAMFLAWYGVGGIVQREVRVHRIYAVDDAGTVRVRIGEDPAGGNRKSRVAGLVVYDTTGIERGGMATMANGSVAIGLDAQHSEKGVPRDRIGMMVDGKGNTMFILEDGQGAPVVTAKGAAANGGALQVSEATPDGKQLQVRTLGVHGDAQSTESGE</sequence>
<feature type="transmembrane region" description="Helical" evidence="1">
    <location>
        <begin position="25"/>
        <end position="44"/>
    </location>
</feature>
<evidence type="ECO:0000256" key="1">
    <source>
        <dbReference type="SAM" id="Phobius"/>
    </source>
</evidence>
<evidence type="ECO:0000313" key="3">
    <source>
        <dbReference type="Proteomes" id="UP000248926"/>
    </source>
</evidence>
<gene>
    <name evidence="2" type="ORF">CA260_16870</name>
</gene>
<dbReference type="RefSeq" id="WP_111984181.1">
    <property type="nucleotide sequence ID" value="NZ_NFZS01000004.1"/>
</dbReference>
<keyword evidence="1" id="KW-1133">Transmembrane helix</keyword>
<evidence type="ECO:0000313" key="2">
    <source>
        <dbReference type="EMBL" id="RAO75717.1"/>
    </source>
</evidence>
<dbReference type="AlphaFoldDB" id="A0A328P0H1"/>
<keyword evidence="1" id="KW-0472">Membrane</keyword>
<comment type="caution">
    <text evidence="2">The sequence shown here is derived from an EMBL/GenBank/DDBJ whole genome shotgun (WGS) entry which is preliminary data.</text>
</comment>
<dbReference type="EMBL" id="NFZS01000004">
    <property type="protein sequence ID" value="RAO75717.1"/>
    <property type="molecule type" value="Genomic_DNA"/>
</dbReference>
<organism evidence="2 3">
    <name type="scientific">Dyella jiangningensis</name>
    <dbReference type="NCBI Taxonomy" id="1379159"/>
    <lineage>
        <taxon>Bacteria</taxon>
        <taxon>Pseudomonadati</taxon>
        <taxon>Pseudomonadota</taxon>
        <taxon>Gammaproteobacteria</taxon>
        <taxon>Lysobacterales</taxon>
        <taxon>Rhodanobacteraceae</taxon>
        <taxon>Dyella</taxon>
    </lineage>
</organism>
<accession>A0A328P0H1</accession>
<protein>
    <submittedName>
        <fullName evidence="2">Uncharacterized protein</fullName>
    </submittedName>
</protein>
<keyword evidence="1" id="KW-0812">Transmembrane</keyword>
<reference evidence="2 3" key="1">
    <citation type="journal article" date="2018" name="Genet. Mol. Biol.">
        <title>The genome sequence of Dyella jiangningensis FCAV SCS01 from a lignocellulose-decomposing microbial consortium metagenome reveals potential for biotechnological applications.</title>
        <authorList>
            <person name="Desiderato J.G."/>
            <person name="Alvarenga D.O."/>
            <person name="Constancio M.T.L."/>
            <person name="Alves L.M.C."/>
            <person name="Varani A.M."/>
        </authorList>
    </citation>
    <scope>NUCLEOTIDE SEQUENCE [LARGE SCALE GENOMIC DNA]</scope>
    <source>
        <strain evidence="2 3">FCAV SCS01</strain>
    </source>
</reference>
<keyword evidence="3" id="KW-1185">Reference proteome</keyword>